<dbReference type="AlphaFoldDB" id="A0A4R6UMU5"/>
<dbReference type="PANTHER" id="PTHR36440:SF1">
    <property type="entry name" value="PUTATIVE (AFU_ORTHOLOGUE AFUA_8G07350)-RELATED"/>
    <property type="match status" value="1"/>
</dbReference>
<proteinExistence type="predicted"/>
<evidence type="ECO:0000259" key="1">
    <source>
        <dbReference type="Pfam" id="PF07883"/>
    </source>
</evidence>
<reference evidence="2 3" key="1">
    <citation type="submission" date="2019-03" db="EMBL/GenBank/DDBJ databases">
        <title>Genomic Encyclopedia of Type Strains, Phase IV (KMG-IV): sequencing the most valuable type-strain genomes for metagenomic binning, comparative biology and taxonomic classification.</title>
        <authorList>
            <person name="Goeker M."/>
        </authorList>
    </citation>
    <scope>NUCLEOTIDE SEQUENCE [LARGE SCALE GENOMIC DNA]</scope>
    <source>
        <strain evidence="2 3">DSM 103792</strain>
    </source>
</reference>
<comment type="caution">
    <text evidence="2">The sequence shown here is derived from an EMBL/GenBank/DDBJ whole genome shotgun (WGS) entry which is preliminary data.</text>
</comment>
<sequence>MSKPTPPRQGIFLAPGQGRFYSMGSMQAVFKADLAETAQQYSISEWWLDPHSKGPGAHSHPEDDIFFVIEGVMSFLMDEQWLDAPQGSFILVPGGVVHDFENRSDRRAGALNITTPGGFEQHMPDIVQWFKDHPLGEA</sequence>
<accession>A0A4R6UMU5</accession>
<keyword evidence="3" id="KW-1185">Reference proteome</keyword>
<dbReference type="Gene3D" id="2.60.120.10">
    <property type="entry name" value="Jelly Rolls"/>
    <property type="match status" value="1"/>
</dbReference>
<organism evidence="2 3">
    <name type="scientific">Permianibacter aggregans</name>
    <dbReference type="NCBI Taxonomy" id="1510150"/>
    <lineage>
        <taxon>Bacteria</taxon>
        <taxon>Pseudomonadati</taxon>
        <taxon>Pseudomonadota</taxon>
        <taxon>Gammaproteobacteria</taxon>
        <taxon>Pseudomonadales</taxon>
        <taxon>Pseudomonadaceae</taxon>
        <taxon>Permianibacter</taxon>
    </lineage>
</organism>
<evidence type="ECO:0000313" key="2">
    <source>
        <dbReference type="EMBL" id="TDQ48430.1"/>
    </source>
</evidence>
<name>A0A4R6UMU5_9GAMM</name>
<dbReference type="SUPFAM" id="SSF51182">
    <property type="entry name" value="RmlC-like cupins"/>
    <property type="match status" value="1"/>
</dbReference>
<dbReference type="Proteomes" id="UP000295375">
    <property type="component" value="Unassembled WGS sequence"/>
</dbReference>
<dbReference type="InterPro" id="IPR014710">
    <property type="entry name" value="RmlC-like_jellyroll"/>
</dbReference>
<dbReference type="InterPro" id="IPR013096">
    <property type="entry name" value="Cupin_2"/>
</dbReference>
<dbReference type="EMBL" id="SNYM01000007">
    <property type="protein sequence ID" value="TDQ48430.1"/>
    <property type="molecule type" value="Genomic_DNA"/>
</dbReference>
<dbReference type="InterPro" id="IPR011051">
    <property type="entry name" value="RmlC_Cupin_sf"/>
</dbReference>
<dbReference type="PANTHER" id="PTHR36440">
    <property type="entry name" value="PUTATIVE (AFU_ORTHOLOGUE AFUA_8G07350)-RELATED"/>
    <property type="match status" value="1"/>
</dbReference>
<feature type="domain" description="Cupin type-2" evidence="1">
    <location>
        <begin position="48"/>
        <end position="112"/>
    </location>
</feature>
<dbReference type="InterPro" id="IPR053146">
    <property type="entry name" value="QDO-like"/>
</dbReference>
<protein>
    <submittedName>
        <fullName evidence="2">Cupin domain</fullName>
    </submittedName>
</protein>
<gene>
    <name evidence="2" type="ORF">EV696_107167</name>
</gene>
<dbReference type="Pfam" id="PF07883">
    <property type="entry name" value="Cupin_2"/>
    <property type="match status" value="1"/>
</dbReference>
<dbReference type="RefSeq" id="WP_198325136.1">
    <property type="nucleotide sequence ID" value="NZ_CP037953.1"/>
</dbReference>
<evidence type="ECO:0000313" key="3">
    <source>
        <dbReference type="Proteomes" id="UP000295375"/>
    </source>
</evidence>